<dbReference type="PANTHER" id="PTHR24356">
    <property type="entry name" value="SERINE/THREONINE-PROTEIN KINASE"/>
    <property type="match status" value="1"/>
</dbReference>
<keyword evidence="5 10" id="KW-0418">Kinase</keyword>
<feature type="domain" description="Protein kinase" evidence="9">
    <location>
        <begin position="1"/>
        <end position="135"/>
    </location>
</feature>
<evidence type="ECO:0000256" key="7">
    <source>
        <dbReference type="ARBA" id="ARBA00047899"/>
    </source>
</evidence>
<proteinExistence type="predicted"/>
<dbReference type="GO" id="GO:0005524">
    <property type="term" value="F:ATP binding"/>
    <property type="evidence" value="ECO:0007669"/>
    <property type="project" value="UniProtKB-KW"/>
</dbReference>
<dbReference type="GO" id="GO:0035556">
    <property type="term" value="P:intracellular signal transduction"/>
    <property type="evidence" value="ECO:0007669"/>
    <property type="project" value="TreeGrafter"/>
</dbReference>
<dbReference type="EC" id="2.7.11.1" evidence="1"/>
<keyword evidence="6" id="KW-0067">ATP-binding</keyword>
<dbReference type="SUPFAM" id="SSF56112">
    <property type="entry name" value="Protein kinase-like (PK-like)"/>
    <property type="match status" value="1"/>
</dbReference>
<dbReference type="PANTHER" id="PTHR24356:SF1">
    <property type="entry name" value="SERINE_THREONINE-PROTEIN KINASE GREATWALL"/>
    <property type="match status" value="1"/>
</dbReference>
<protein>
    <recommendedName>
        <fullName evidence="1">non-specific serine/threonine protein kinase</fullName>
        <ecNumber evidence="1">2.7.11.1</ecNumber>
    </recommendedName>
</protein>
<dbReference type="AlphaFoldDB" id="A0AAD8Y9K1"/>
<comment type="caution">
    <text evidence="10">The sequence shown here is derived from an EMBL/GenBank/DDBJ whole genome shotgun (WGS) entry which is preliminary data.</text>
</comment>
<keyword evidence="11" id="KW-1185">Reference proteome</keyword>
<sequence length="204" mass="22517">MEAVRDGTRQSMILSRPQSDAAANMHSMSDMGHLTKTEGTWSFWSPEMCAEDSLSFSGFACDVWAAGVCLYIFATGKVPFFSDIPMKLFDMIAEANLNLDNIGLSDELVDLLRKVLAKDPFVRAGVGDCLSHSFCAKAREDRICALGEDVLTHKEIVVNSDDLDHAFSNASMLSIRGLVENVSSRFQTMRKRLPGSLSRVGDRR</sequence>
<evidence type="ECO:0000256" key="2">
    <source>
        <dbReference type="ARBA" id="ARBA00022527"/>
    </source>
</evidence>
<evidence type="ECO:0000313" key="10">
    <source>
        <dbReference type="EMBL" id="KAK1741723.1"/>
    </source>
</evidence>
<dbReference type="Proteomes" id="UP001224775">
    <property type="component" value="Unassembled WGS sequence"/>
</dbReference>
<evidence type="ECO:0000256" key="4">
    <source>
        <dbReference type="ARBA" id="ARBA00022741"/>
    </source>
</evidence>
<dbReference type="Gene3D" id="1.10.510.10">
    <property type="entry name" value="Transferase(Phosphotransferase) domain 1"/>
    <property type="match status" value="1"/>
</dbReference>
<dbReference type="Pfam" id="PF00069">
    <property type="entry name" value="Pkinase"/>
    <property type="match status" value="1"/>
</dbReference>
<keyword evidence="4" id="KW-0547">Nucleotide-binding</keyword>
<evidence type="ECO:0000256" key="1">
    <source>
        <dbReference type="ARBA" id="ARBA00012513"/>
    </source>
</evidence>
<dbReference type="InterPro" id="IPR011009">
    <property type="entry name" value="Kinase-like_dom_sf"/>
</dbReference>
<dbReference type="InterPro" id="IPR050236">
    <property type="entry name" value="Ser_Thr_kinase_AGC"/>
</dbReference>
<evidence type="ECO:0000256" key="5">
    <source>
        <dbReference type="ARBA" id="ARBA00022777"/>
    </source>
</evidence>
<evidence type="ECO:0000256" key="6">
    <source>
        <dbReference type="ARBA" id="ARBA00022840"/>
    </source>
</evidence>
<dbReference type="InterPro" id="IPR000719">
    <property type="entry name" value="Prot_kinase_dom"/>
</dbReference>
<comment type="catalytic activity">
    <reaction evidence="8">
        <text>L-seryl-[protein] + ATP = O-phospho-L-seryl-[protein] + ADP + H(+)</text>
        <dbReference type="Rhea" id="RHEA:17989"/>
        <dbReference type="Rhea" id="RHEA-COMP:9863"/>
        <dbReference type="Rhea" id="RHEA-COMP:11604"/>
        <dbReference type="ChEBI" id="CHEBI:15378"/>
        <dbReference type="ChEBI" id="CHEBI:29999"/>
        <dbReference type="ChEBI" id="CHEBI:30616"/>
        <dbReference type="ChEBI" id="CHEBI:83421"/>
        <dbReference type="ChEBI" id="CHEBI:456216"/>
        <dbReference type="EC" id="2.7.11.1"/>
    </reaction>
</comment>
<dbReference type="GO" id="GO:0004674">
    <property type="term" value="F:protein serine/threonine kinase activity"/>
    <property type="evidence" value="ECO:0007669"/>
    <property type="project" value="UniProtKB-KW"/>
</dbReference>
<accession>A0AAD8Y9K1</accession>
<evidence type="ECO:0000313" key="11">
    <source>
        <dbReference type="Proteomes" id="UP001224775"/>
    </source>
</evidence>
<gene>
    <name evidence="10" type="ORF">QTG54_007296</name>
</gene>
<comment type="catalytic activity">
    <reaction evidence="7">
        <text>L-threonyl-[protein] + ATP = O-phospho-L-threonyl-[protein] + ADP + H(+)</text>
        <dbReference type="Rhea" id="RHEA:46608"/>
        <dbReference type="Rhea" id="RHEA-COMP:11060"/>
        <dbReference type="Rhea" id="RHEA-COMP:11605"/>
        <dbReference type="ChEBI" id="CHEBI:15378"/>
        <dbReference type="ChEBI" id="CHEBI:30013"/>
        <dbReference type="ChEBI" id="CHEBI:30616"/>
        <dbReference type="ChEBI" id="CHEBI:61977"/>
        <dbReference type="ChEBI" id="CHEBI:456216"/>
        <dbReference type="EC" id="2.7.11.1"/>
    </reaction>
</comment>
<organism evidence="10 11">
    <name type="scientific">Skeletonema marinoi</name>
    <dbReference type="NCBI Taxonomy" id="267567"/>
    <lineage>
        <taxon>Eukaryota</taxon>
        <taxon>Sar</taxon>
        <taxon>Stramenopiles</taxon>
        <taxon>Ochrophyta</taxon>
        <taxon>Bacillariophyta</taxon>
        <taxon>Coscinodiscophyceae</taxon>
        <taxon>Thalassiosirophycidae</taxon>
        <taxon>Thalassiosirales</taxon>
        <taxon>Skeletonemataceae</taxon>
        <taxon>Skeletonema</taxon>
        <taxon>Skeletonema marinoi-dohrnii complex</taxon>
    </lineage>
</organism>
<keyword evidence="3 10" id="KW-0808">Transferase</keyword>
<reference evidence="10" key="1">
    <citation type="submission" date="2023-06" db="EMBL/GenBank/DDBJ databases">
        <title>Survivors Of The Sea: Transcriptome response of Skeletonema marinoi to long-term dormancy.</title>
        <authorList>
            <person name="Pinder M.I.M."/>
            <person name="Kourtchenko O."/>
            <person name="Robertson E.K."/>
            <person name="Larsson T."/>
            <person name="Maumus F."/>
            <person name="Osuna-Cruz C.M."/>
            <person name="Vancaester E."/>
            <person name="Stenow R."/>
            <person name="Vandepoele K."/>
            <person name="Ploug H."/>
            <person name="Bruchert V."/>
            <person name="Godhe A."/>
            <person name="Topel M."/>
        </authorList>
    </citation>
    <scope>NUCLEOTIDE SEQUENCE</scope>
    <source>
        <strain evidence="10">R05AC</strain>
    </source>
</reference>
<dbReference type="PROSITE" id="PS50011">
    <property type="entry name" value="PROTEIN_KINASE_DOM"/>
    <property type="match status" value="1"/>
</dbReference>
<evidence type="ECO:0000256" key="3">
    <source>
        <dbReference type="ARBA" id="ARBA00022679"/>
    </source>
</evidence>
<evidence type="ECO:0000259" key="9">
    <source>
        <dbReference type="PROSITE" id="PS50011"/>
    </source>
</evidence>
<evidence type="ECO:0000256" key="8">
    <source>
        <dbReference type="ARBA" id="ARBA00048679"/>
    </source>
</evidence>
<keyword evidence="2" id="KW-0723">Serine/threonine-protein kinase</keyword>
<name>A0AAD8Y9K1_9STRA</name>
<dbReference type="EMBL" id="JATAAI010000012">
    <property type="protein sequence ID" value="KAK1741723.1"/>
    <property type="molecule type" value="Genomic_DNA"/>
</dbReference>